<proteinExistence type="predicted"/>
<dbReference type="AlphaFoldDB" id="A0A1B9IQP5"/>
<evidence type="ECO:0000256" key="1">
    <source>
        <dbReference type="SAM" id="MobiDB-lite"/>
    </source>
</evidence>
<gene>
    <name evidence="2" type="ORF">L486_03884</name>
</gene>
<evidence type="ECO:0000313" key="3">
    <source>
        <dbReference type="Proteomes" id="UP000092583"/>
    </source>
</evidence>
<name>A0A1B9IQP5_9TREE</name>
<reference evidence="2 3" key="1">
    <citation type="submission" date="2013-07" db="EMBL/GenBank/DDBJ databases">
        <title>The Genome Sequence of Kwoniella mangroviensis CBS10435.</title>
        <authorList>
            <consortium name="The Broad Institute Genome Sequencing Platform"/>
            <person name="Cuomo C."/>
            <person name="Litvintseva A."/>
            <person name="Chen Y."/>
            <person name="Heitman J."/>
            <person name="Sun S."/>
            <person name="Springer D."/>
            <person name="Dromer F."/>
            <person name="Young S.K."/>
            <person name="Zeng Q."/>
            <person name="Gargeya S."/>
            <person name="Fitzgerald M."/>
            <person name="Abouelleil A."/>
            <person name="Alvarado L."/>
            <person name="Berlin A.M."/>
            <person name="Chapman S.B."/>
            <person name="Dewar J."/>
            <person name="Goldberg J."/>
            <person name="Griggs A."/>
            <person name="Gujja S."/>
            <person name="Hansen M."/>
            <person name="Howarth C."/>
            <person name="Imamovic A."/>
            <person name="Larimer J."/>
            <person name="McCowan C."/>
            <person name="Murphy C."/>
            <person name="Pearson M."/>
            <person name="Priest M."/>
            <person name="Roberts A."/>
            <person name="Saif S."/>
            <person name="Shea T."/>
            <person name="Sykes S."/>
            <person name="Wortman J."/>
            <person name="Nusbaum C."/>
            <person name="Birren B."/>
        </authorList>
    </citation>
    <scope>NUCLEOTIDE SEQUENCE [LARGE SCALE GENOMIC DNA]</scope>
    <source>
        <strain evidence="2 3">CBS 10435</strain>
    </source>
</reference>
<protein>
    <submittedName>
        <fullName evidence="2">Uncharacterized protein</fullName>
    </submittedName>
</protein>
<organism evidence="2 3">
    <name type="scientific">Kwoniella mangroviensis CBS 10435</name>
    <dbReference type="NCBI Taxonomy" id="1331196"/>
    <lineage>
        <taxon>Eukaryota</taxon>
        <taxon>Fungi</taxon>
        <taxon>Dikarya</taxon>
        <taxon>Basidiomycota</taxon>
        <taxon>Agaricomycotina</taxon>
        <taxon>Tremellomycetes</taxon>
        <taxon>Tremellales</taxon>
        <taxon>Cryptococcaceae</taxon>
        <taxon>Kwoniella</taxon>
    </lineage>
</organism>
<reference evidence="3" key="2">
    <citation type="submission" date="2013-12" db="EMBL/GenBank/DDBJ databases">
        <title>Evolution of pathogenesis and genome organization in the Tremellales.</title>
        <authorList>
            <person name="Cuomo C."/>
            <person name="Litvintseva A."/>
            <person name="Heitman J."/>
            <person name="Chen Y."/>
            <person name="Sun S."/>
            <person name="Springer D."/>
            <person name="Dromer F."/>
            <person name="Young S."/>
            <person name="Zeng Q."/>
            <person name="Chapman S."/>
            <person name="Gujja S."/>
            <person name="Saif S."/>
            <person name="Birren B."/>
        </authorList>
    </citation>
    <scope>NUCLEOTIDE SEQUENCE [LARGE SCALE GENOMIC DNA]</scope>
    <source>
        <strain evidence="3">CBS 10435</strain>
    </source>
</reference>
<keyword evidence="3" id="KW-1185">Reference proteome</keyword>
<sequence>MSNAQQDDIPASRINPPLLAPNGLLAPGILPDGIKNARQLVEKAFWNPLLLLTDDLTFFPNTRSPDAHTIAMAYALCQAEEYPEYHQNLSQNERFPYIQIDMEGSSFDPNVDLHYKETVPIDSRCWSQLFHSHRNYVHHLLDGRYFTKTVSEEGQQGFMAMEEGDLLTMLLVHMNDEPVFFQKLSRWLNGIILEECRKPYTQDPLHKKFKIDEPTPGLKKTNKGKKGKKEEKALPEHLLGRFTDPRGIAIFYVQEKRAKPGSLKDLVYYFSQFESAKAYLGPHYPGIERPKGTSLKEGIWVGSPCLGHWYARIFWQLQAEGHAHHCPFWILTDRFYTLFGQRMSDNQLRVLHCFSHVPPDDMERVLKPTPIEIYWNTGEQTAGLLKPISQLVTSDEYGRYEAIRTSKTSNMSFLEMYLRVSQHAAAF</sequence>
<feature type="region of interest" description="Disordered" evidence="1">
    <location>
        <begin position="211"/>
        <end position="231"/>
    </location>
</feature>
<dbReference type="Proteomes" id="UP000092583">
    <property type="component" value="Unassembled WGS sequence"/>
</dbReference>
<dbReference type="EMBL" id="KI669462">
    <property type="protein sequence ID" value="OCF57863.1"/>
    <property type="molecule type" value="Genomic_DNA"/>
</dbReference>
<accession>A0A1B9IQP5</accession>
<evidence type="ECO:0000313" key="2">
    <source>
        <dbReference type="EMBL" id="OCF57863.1"/>
    </source>
</evidence>